<keyword evidence="2" id="KW-1185">Reference proteome</keyword>
<organism evidence="1 2">
    <name type="scientific">Podarcis muralis</name>
    <name type="common">Wall lizard</name>
    <name type="synonym">Lacerta muralis</name>
    <dbReference type="NCBI Taxonomy" id="64176"/>
    <lineage>
        <taxon>Eukaryota</taxon>
        <taxon>Metazoa</taxon>
        <taxon>Chordata</taxon>
        <taxon>Craniata</taxon>
        <taxon>Vertebrata</taxon>
        <taxon>Euteleostomi</taxon>
        <taxon>Lepidosauria</taxon>
        <taxon>Squamata</taxon>
        <taxon>Bifurcata</taxon>
        <taxon>Unidentata</taxon>
        <taxon>Episquamata</taxon>
        <taxon>Laterata</taxon>
        <taxon>Lacertibaenia</taxon>
        <taxon>Lacertidae</taxon>
        <taxon>Podarcis</taxon>
    </lineage>
</organism>
<reference evidence="1" key="3">
    <citation type="submission" date="2025-09" db="UniProtKB">
        <authorList>
            <consortium name="Ensembl"/>
        </authorList>
    </citation>
    <scope>IDENTIFICATION</scope>
</reference>
<sequence length="78" mass="9234">MHTSSDIQIFIVPCLIQILQENVYTKRYLLTEDVLQLHAFQQHKLEVGYKLYGEKGKPFREMLVSQGERLEGERKDPR</sequence>
<dbReference type="Ensembl" id="ENSPMRT00000017451.1">
    <property type="protein sequence ID" value="ENSPMRP00000016352.1"/>
    <property type="gene ID" value="ENSPMRG00000010912.1"/>
</dbReference>
<reference evidence="1" key="2">
    <citation type="submission" date="2025-08" db="UniProtKB">
        <authorList>
            <consortium name="Ensembl"/>
        </authorList>
    </citation>
    <scope>IDENTIFICATION</scope>
</reference>
<evidence type="ECO:0000313" key="2">
    <source>
        <dbReference type="Proteomes" id="UP000472272"/>
    </source>
</evidence>
<proteinExistence type="predicted"/>
<dbReference type="Proteomes" id="UP000472272">
    <property type="component" value="Chromosome 11"/>
</dbReference>
<name>A0A670IYQ7_PODMU</name>
<dbReference type="AlphaFoldDB" id="A0A670IYQ7"/>
<protein>
    <submittedName>
        <fullName evidence="1">Uncharacterized protein</fullName>
    </submittedName>
</protein>
<evidence type="ECO:0000313" key="1">
    <source>
        <dbReference type="Ensembl" id="ENSPMRP00000016352.1"/>
    </source>
</evidence>
<reference evidence="1 2" key="1">
    <citation type="journal article" date="2019" name="Proc. Natl. Acad. Sci. U.S.A.">
        <title>Regulatory changes in pterin and carotenoid genes underlie balanced color polymorphisms in the wall lizard.</title>
        <authorList>
            <person name="Andrade P."/>
            <person name="Pinho C."/>
            <person name="Perez I de Lanuza G."/>
            <person name="Afonso S."/>
            <person name="Brejcha J."/>
            <person name="Rubin C.J."/>
            <person name="Wallerman O."/>
            <person name="Pereira P."/>
            <person name="Sabatino S.J."/>
            <person name="Bellati A."/>
            <person name="Pellitteri-Rosa D."/>
            <person name="Bosakova Z."/>
            <person name="Bunikis I."/>
            <person name="Carretero M.A."/>
            <person name="Feiner N."/>
            <person name="Marsik P."/>
            <person name="Pauperio F."/>
            <person name="Salvi D."/>
            <person name="Soler L."/>
            <person name="While G.M."/>
            <person name="Uller T."/>
            <person name="Font E."/>
            <person name="Andersson L."/>
            <person name="Carneiro M."/>
        </authorList>
    </citation>
    <scope>NUCLEOTIDE SEQUENCE</scope>
</reference>
<accession>A0A670IYQ7</accession>